<evidence type="ECO:0008006" key="3">
    <source>
        <dbReference type="Google" id="ProtNLM"/>
    </source>
</evidence>
<feature type="non-terminal residue" evidence="1">
    <location>
        <position position="1"/>
    </location>
</feature>
<dbReference type="InterPro" id="IPR036047">
    <property type="entry name" value="F-box-like_dom_sf"/>
</dbReference>
<sequence>MAKLIRSILRLFDAKPPPPSPPKLPALADDILQEIFLRIGSFADLARASSACATFRRIIADRSFLRRYRSRHPPLLLGFLYTGPADFQGAEAPHPNAAAAHVLACAVGFSFDYLPPGNWNRWEPCDVRDGRVLLKSCAERYKGVILADLAVCDPVSQRYLMLPPITDDLLASVQIVDETLQCFEPVLVPWGEDDDDTSFKVIGRTHGVNKTVAFVFSRCSASWTVGASISWDALSFGIMPAYYEETCHYAYGCFFWRMGMGNQMLKLDMNRMEFSMVDLPFGQGDLRIVLVEAGEGRLVMFTQIYGDASVYYYSTLLLNEGEGGNVWQMEGTVPLPSHFKCYIKCAAGGYIFLVGTKKGRDRAVCFSLDVSTFKIERVSKIRYQYCCFYPYFGLPLSMSPRRI</sequence>
<dbReference type="PANTHER" id="PTHR31264:SF3">
    <property type="entry name" value="OS07G0554100 PROTEIN"/>
    <property type="match status" value="1"/>
</dbReference>
<evidence type="ECO:0000313" key="2">
    <source>
        <dbReference type="Proteomes" id="UP000324897"/>
    </source>
</evidence>
<protein>
    <recommendedName>
        <fullName evidence="3">F-box domain-containing protein</fullName>
    </recommendedName>
</protein>
<keyword evidence="2" id="KW-1185">Reference proteome</keyword>
<accession>A0A5J9SUF5</accession>
<dbReference type="PANTHER" id="PTHR31264">
    <property type="entry name" value="OS07G0554500 PROTEIN-RELATED"/>
    <property type="match status" value="1"/>
</dbReference>
<comment type="caution">
    <text evidence="1">The sequence shown here is derived from an EMBL/GenBank/DDBJ whole genome shotgun (WGS) entry which is preliminary data.</text>
</comment>
<name>A0A5J9SUF5_9POAL</name>
<proteinExistence type="predicted"/>
<gene>
    <name evidence="1" type="ORF">EJB05_51907</name>
</gene>
<dbReference type="SUPFAM" id="SSF81383">
    <property type="entry name" value="F-box domain"/>
    <property type="match status" value="1"/>
</dbReference>
<reference evidence="1 2" key="1">
    <citation type="journal article" date="2019" name="Sci. Rep.">
        <title>A high-quality genome of Eragrostis curvula grass provides insights into Poaceae evolution and supports new strategies to enhance forage quality.</title>
        <authorList>
            <person name="Carballo J."/>
            <person name="Santos B.A.C.M."/>
            <person name="Zappacosta D."/>
            <person name="Garbus I."/>
            <person name="Selva J.P."/>
            <person name="Gallo C.A."/>
            <person name="Diaz A."/>
            <person name="Albertini E."/>
            <person name="Caccamo M."/>
            <person name="Echenique V."/>
        </authorList>
    </citation>
    <scope>NUCLEOTIDE SEQUENCE [LARGE SCALE GENOMIC DNA]</scope>
    <source>
        <strain evidence="2">cv. Victoria</strain>
        <tissue evidence="1">Leaf</tissue>
    </source>
</reference>
<evidence type="ECO:0000313" key="1">
    <source>
        <dbReference type="EMBL" id="TVU02589.1"/>
    </source>
</evidence>
<dbReference type="AlphaFoldDB" id="A0A5J9SUF5"/>
<dbReference type="OrthoDB" id="685304at2759"/>
<dbReference type="EMBL" id="RWGY01000311">
    <property type="protein sequence ID" value="TVU02589.1"/>
    <property type="molecule type" value="Genomic_DNA"/>
</dbReference>
<dbReference type="Gramene" id="TVU02589">
    <property type="protein sequence ID" value="TVU02589"/>
    <property type="gene ID" value="EJB05_51907"/>
</dbReference>
<organism evidence="1 2">
    <name type="scientific">Eragrostis curvula</name>
    <name type="common">weeping love grass</name>
    <dbReference type="NCBI Taxonomy" id="38414"/>
    <lineage>
        <taxon>Eukaryota</taxon>
        <taxon>Viridiplantae</taxon>
        <taxon>Streptophyta</taxon>
        <taxon>Embryophyta</taxon>
        <taxon>Tracheophyta</taxon>
        <taxon>Spermatophyta</taxon>
        <taxon>Magnoliopsida</taxon>
        <taxon>Liliopsida</taxon>
        <taxon>Poales</taxon>
        <taxon>Poaceae</taxon>
        <taxon>PACMAD clade</taxon>
        <taxon>Chloridoideae</taxon>
        <taxon>Eragrostideae</taxon>
        <taxon>Eragrostidinae</taxon>
        <taxon>Eragrostis</taxon>
    </lineage>
</organism>
<dbReference type="Proteomes" id="UP000324897">
    <property type="component" value="Unassembled WGS sequence"/>
</dbReference>